<proteinExistence type="predicted"/>
<reference evidence="1 2" key="1">
    <citation type="submission" date="2024-02" db="EMBL/GenBank/DDBJ databases">
        <title>Discinaceae phylogenomics.</title>
        <authorList>
            <person name="Dirks A.C."/>
            <person name="James T.Y."/>
        </authorList>
    </citation>
    <scope>NUCLEOTIDE SEQUENCE [LARGE SCALE GENOMIC DNA]</scope>
    <source>
        <strain evidence="1 2">ACD0624</strain>
    </source>
</reference>
<sequence length="424" mass="47460">MSFSLEKILEAAASHPFYSTSITTALPSSKITLQSFPLIAKYQLHKFIISALESDPTFLRGTYLSPTGGTTGTVGSRFFFVTDTGENRRQREKTGQLMRDLGAVDENDVVLNMHSGQSLYRSLELTGELIEHAHATNIPVGVSYPDEAMVNLILQLRPNVITGTSSRILTFARYLLSRPEIDITFQKVLYTSEPLPTYQEEYMRKALRCDSVSSLLGSAEGGVWAVAPPSKTLHGSRPYREFVFRNDMMVVEIMDDDGAPVPTGEVGEIILTSLMRLRNPLVRYRTGDVGSLHRYTCAKNPEIQYQCLHMYGRHPDKSFSISGEYVDLVELERVMQLEKWGILEWQVIVDSDHVGSTEESVEFRVVMKDGTAEKDLLDDLRSKLVAISGGSSTITAKFTVKEVEYAGLEKGELANKIRKIVDRR</sequence>
<protein>
    <recommendedName>
        <fullName evidence="3">AMP-dependent synthetase/ligase domain-containing protein</fullName>
    </recommendedName>
</protein>
<dbReference type="Proteomes" id="UP001447188">
    <property type="component" value="Unassembled WGS sequence"/>
</dbReference>
<gene>
    <name evidence="1" type="ORF">Q9L58_003645</name>
</gene>
<dbReference type="Gene3D" id="3.40.50.12780">
    <property type="entry name" value="N-terminal domain of ligase-like"/>
    <property type="match status" value="1"/>
</dbReference>
<comment type="caution">
    <text evidence="1">The sequence shown here is derived from an EMBL/GenBank/DDBJ whole genome shotgun (WGS) entry which is preliminary data.</text>
</comment>
<dbReference type="SUPFAM" id="SSF56801">
    <property type="entry name" value="Acetyl-CoA synthetase-like"/>
    <property type="match status" value="1"/>
</dbReference>
<evidence type="ECO:0000313" key="2">
    <source>
        <dbReference type="Proteomes" id="UP001447188"/>
    </source>
</evidence>
<organism evidence="1 2">
    <name type="scientific">Discina gigas</name>
    <dbReference type="NCBI Taxonomy" id="1032678"/>
    <lineage>
        <taxon>Eukaryota</taxon>
        <taxon>Fungi</taxon>
        <taxon>Dikarya</taxon>
        <taxon>Ascomycota</taxon>
        <taxon>Pezizomycotina</taxon>
        <taxon>Pezizomycetes</taxon>
        <taxon>Pezizales</taxon>
        <taxon>Discinaceae</taxon>
        <taxon>Discina</taxon>
    </lineage>
</organism>
<dbReference type="InterPro" id="IPR042099">
    <property type="entry name" value="ANL_N_sf"/>
</dbReference>
<dbReference type="EMBL" id="JBBBZM010000036">
    <property type="protein sequence ID" value="KAL0637312.1"/>
    <property type="molecule type" value="Genomic_DNA"/>
</dbReference>
<evidence type="ECO:0000313" key="1">
    <source>
        <dbReference type="EMBL" id="KAL0637312.1"/>
    </source>
</evidence>
<keyword evidence="2" id="KW-1185">Reference proteome</keyword>
<evidence type="ECO:0008006" key="3">
    <source>
        <dbReference type="Google" id="ProtNLM"/>
    </source>
</evidence>
<dbReference type="PANTHER" id="PTHR43845:SF1">
    <property type="entry name" value="BLR5969 PROTEIN"/>
    <property type="match status" value="1"/>
</dbReference>
<name>A0ABR3GN14_9PEZI</name>
<dbReference type="PANTHER" id="PTHR43845">
    <property type="entry name" value="BLR5969 PROTEIN"/>
    <property type="match status" value="1"/>
</dbReference>
<accession>A0ABR3GN14</accession>